<reference evidence="2" key="1">
    <citation type="journal article" date="2015" name="Nature">
        <title>Complex archaea that bridge the gap between prokaryotes and eukaryotes.</title>
        <authorList>
            <person name="Spang A."/>
            <person name="Saw J.H."/>
            <person name="Jorgensen S.L."/>
            <person name="Zaremba-Niedzwiedzka K."/>
            <person name="Martijn J."/>
            <person name="Lind A.E."/>
            <person name="van Eijk R."/>
            <person name="Schleper C."/>
            <person name="Guy L."/>
            <person name="Ettema T.J."/>
        </authorList>
    </citation>
    <scope>NUCLEOTIDE SEQUENCE</scope>
</reference>
<organism evidence="2">
    <name type="scientific">marine sediment metagenome</name>
    <dbReference type="NCBI Taxonomy" id="412755"/>
    <lineage>
        <taxon>unclassified sequences</taxon>
        <taxon>metagenomes</taxon>
        <taxon>ecological metagenomes</taxon>
    </lineage>
</organism>
<proteinExistence type="predicted"/>
<protein>
    <submittedName>
        <fullName evidence="2">Uncharacterized protein</fullName>
    </submittedName>
</protein>
<comment type="caution">
    <text evidence="2">The sequence shown here is derived from an EMBL/GenBank/DDBJ whole genome shotgun (WGS) entry which is preliminary data.</text>
</comment>
<accession>A0A0F9H2J9</accession>
<evidence type="ECO:0000256" key="1">
    <source>
        <dbReference type="SAM" id="MobiDB-lite"/>
    </source>
</evidence>
<dbReference type="EMBL" id="LAZR01024234">
    <property type="protein sequence ID" value="KKL75845.1"/>
    <property type="molecule type" value="Genomic_DNA"/>
</dbReference>
<name>A0A0F9H2J9_9ZZZZ</name>
<sequence length="126" mass="14464">MMSTPLKIVDDRVVAAEEEDAPAVEETEAEEVSVEDEPKELGLEIQTLMDDRSQYIQDKVGEWMSFYAGIGATKLCLDEFPLPITHKDSLRIIDWLTNTKGFTITKKWYFGKTWIHMDKRLGVHTT</sequence>
<dbReference type="AlphaFoldDB" id="A0A0F9H2J9"/>
<evidence type="ECO:0000313" key="2">
    <source>
        <dbReference type="EMBL" id="KKL75845.1"/>
    </source>
</evidence>
<feature type="region of interest" description="Disordered" evidence="1">
    <location>
        <begin position="17"/>
        <end position="36"/>
    </location>
</feature>
<gene>
    <name evidence="2" type="ORF">LCGC14_2050770</name>
</gene>